<dbReference type="InParanoid" id="A8N5C8"/>
<dbReference type="OMA" id="IMIPPPA"/>
<feature type="compositionally biased region" description="Polar residues" evidence="1">
    <location>
        <begin position="743"/>
        <end position="764"/>
    </location>
</feature>
<feature type="compositionally biased region" description="Polar residues" evidence="1">
    <location>
        <begin position="868"/>
        <end position="884"/>
    </location>
</feature>
<feature type="compositionally biased region" description="Basic and acidic residues" evidence="1">
    <location>
        <begin position="129"/>
        <end position="145"/>
    </location>
</feature>
<dbReference type="EMBL" id="AACS02000003">
    <property type="protein sequence ID" value="EAU91738.2"/>
    <property type="molecule type" value="Genomic_DNA"/>
</dbReference>
<feature type="compositionally biased region" description="Polar residues" evidence="1">
    <location>
        <begin position="590"/>
        <end position="600"/>
    </location>
</feature>
<feature type="compositionally biased region" description="Basic and acidic residues" evidence="1">
    <location>
        <begin position="78"/>
        <end position="96"/>
    </location>
</feature>
<feature type="compositionally biased region" description="Polar residues" evidence="1">
    <location>
        <begin position="662"/>
        <end position="671"/>
    </location>
</feature>
<evidence type="ECO:0000256" key="1">
    <source>
        <dbReference type="SAM" id="MobiDB-lite"/>
    </source>
</evidence>
<feature type="region of interest" description="Disordered" evidence="1">
    <location>
        <begin position="129"/>
        <end position="163"/>
    </location>
</feature>
<gene>
    <name evidence="2" type="ORF">CC1G_04506</name>
</gene>
<feature type="region of interest" description="Disordered" evidence="1">
    <location>
        <begin position="231"/>
        <end position="363"/>
    </location>
</feature>
<feature type="region of interest" description="Disordered" evidence="1">
    <location>
        <begin position="384"/>
        <end position="829"/>
    </location>
</feature>
<organism evidence="2 3">
    <name type="scientific">Coprinopsis cinerea (strain Okayama-7 / 130 / ATCC MYA-4618 / FGSC 9003)</name>
    <name type="common">Inky cap fungus</name>
    <name type="synonym">Hormographiella aspergillata</name>
    <dbReference type="NCBI Taxonomy" id="240176"/>
    <lineage>
        <taxon>Eukaryota</taxon>
        <taxon>Fungi</taxon>
        <taxon>Dikarya</taxon>
        <taxon>Basidiomycota</taxon>
        <taxon>Agaricomycotina</taxon>
        <taxon>Agaricomycetes</taxon>
        <taxon>Agaricomycetidae</taxon>
        <taxon>Agaricales</taxon>
        <taxon>Agaricineae</taxon>
        <taxon>Psathyrellaceae</taxon>
        <taxon>Coprinopsis</taxon>
    </lineage>
</organism>
<feature type="compositionally biased region" description="Polar residues" evidence="1">
    <location>
        <begin position="686"/>
        <end position="698"/>
    </location>
</feature>
<comment type="caution">
    <text evidence="2">The sequence shown here is derived from an EMBL/GenBank/DDBJ whole genome shotgun (WGS) entry which is preliminary data.</text>
</comment>
<feature type="compositionally biased region" description="Pro residues" evidence="1">
    <location>
        <begin position="343"/>
        <end position="355"/>
    </location>
</feature>
<feature type="compositionally biased region" description="Polar residues" evidence="1">
    <location>
        <begin position="146"/>
        <end position="156"/>
    </location>
</feature>
<reference evidence="2 3" key="1">
    <citation type="journal article" date="2010" name="Proc. Natl. Acad. Sci. U.S.A.">
        <title>Insights into evolution of multicellular fungi from the assembled chromosomes of the mushroom Coprinopsis cinerea (Coprinus cinereus).</title>
        <authorList>
            <person name="Stajich J.E."/>
            <person name="Wilke S.K."/>
            <person name="Ahren D."/>
            <person name="Au C.H."/>
            <person name="Birren B.W."/>
            <person name="Borodovsky M."/>
            <person name="Burns C."/>
            <person name="Canback B."/>
            <person name="Casselton L.A."/>
            <person name="Cheng C.K."/>
            <person name="Deng J."/>
            <person name="Dietrich F.S."/>
            <person name="Fargo D.C."/>
            <person name="Farman M.L."/>
            <person name="Gathman A.C."/>
            <person name="Goldberg J."/>
            <person name="Guigo R."/>
            <person name="Hoegger P.J."/>
            <person name="Hooker J.B."/>
            <person name="Huggins A."/>
            <person name="James T.Y."/>
            <person name="Kamada T."/>
            <person name="Kilaru S."/>
            <person name="Kodira C."/>
            <person name="Kues U."/>
            <person name="Kupfer D."/>
            <person name="Kwan H.S."/>
            <person name="Lomsadze A."/>
            <person name="Li W."/>
            <person name="Lilly W.W."/>
            <person name="Ma L.J."/>
            <person name="Mackey A.J."/>
            <person name="Manning G."/>
            <person name="Martin F."/>
            <person name="Muraguchi H."/>
            <person name="Natvig D.O."/>
            <person name="Palmerini H."/>
            <person name="Ramesh M.A."/>
            <person name="Rehmeyer C.J."/>
            <person name="Roe B.A."/>
            <person name="Shenoy N."/>
            <person name="Stanke M."/>
            <person name="Ter-Hovhannisyan V."/>
            <person name="Tunlid A."/>
            <person name="Velagapudi R."/>
            <person name="Vision T.J."/>
            <person name="Zeng Q."/>
            <person name="Zolan M.E."/>
            <person name="Pukkila P.J."/>
        </authorList>
    </citation>
    <scope>NUCLEOTIDE SEQUENCE [LARGE SCALE GENOMIC DNA]</scope>
    <source>
        <strain evidence="3">Okayama-7 / 130 / ATCC MYA-4618 / FGSC 9003</strain>
    </source>
</reference>
<feature type="compositionally biased region" description="Polar residues" evidence="1">
    <location>
        <begin position="810"/>
        <end position="826"/>
    </location>
</feature>
<dbReference type="RefSeq" id="XP_001830073.2">
    <property type="nucleotide sequence ID" value="XM_001830021.2"/>
</dbReference>
<feature type="compositionally biased region" description="Polar residues" evidence="1">
    <location>
        <begin position="513"/>
        <end position="523"/>
    </location>
</feature>
<protein>
    <submittedName>
        <fullName evidence="2">Uncharacterized protein</fullName>
    </submittedName>
</protein>
<feature type="region of interest" description="Disordered" evidence="1">
    <location>
        <begin position="1"/>
        <end position="96"/>
    </location>
</feature>
<feature type="compositionally biased region" description="Low complexity" evidence="1">
    <location>
        <begin position="500"/>
        <end position="512"/>
    </location>
</feature>
<dbReference type="VEuPathDB" id="FungiDB:CC1G_04506"/>
<feature type="compositionally biased region" description="Pro residues" evidence="1">
    <location>
        <begin position="431"/>
        <end position="441"/>
    </location>
</feature>
<dbReference type="GeneID" id="6006511"/>
<dbReference type="OrthoDB" id="3069722at2759"/>
<dbReference type="KEGG" id="cci:CC1G_04506"/>
<dbReference type="eggNOG" id="ENOG502RBS5">
    <property type="taxonomic scope" value="Eukaryota"/>
</dbReference>
<proteinExistence type="predicted"/>
<evidence type="ECO:0000313" key="3">
    <source>
        <dbReference type="Proteomes" id="UP000001861"/>
    </source>
</evidence>
<evidence type="ECO:0000313" key="2">
    <source>
        <dbReference type="EMBL" id="EAU91738.2"/>
    </source>
</evidence>
<accession>A8N5C8</accession>
<feature type="compositionally biased region" description="Basic and acidic residues" evidence="1">
    <location>
        <begin position="7"/>
        <end position="20"/>
    </location>
</feature>
<feature type="region of interest" description="Disordered" evidence="1">
    <location>
        <begin position="856"/>
        <end position="891"/>
    </location>
</feature>
<dbReference type="AlphaFoldDB" id="A8N5C8"/>
<name>A8N5C8_COPC7</name>
<feature type="compositionally biased region" description="Low complexity" evidence="1">
    <location>
        <begin position="40"/>
        <end position="54"/>
    </location>
</feature>
<dbReference type="HOGENOM" id="CLU_299964_0_0_1"/>
<dbReference type="Proteomes" id="UP000001861">
    <property type="component" value="Unassembled WGS sequence"/>
</dbReference>
<feature type="compositionally biased region" description="Low complexity" evidence="1">
    <location>
        <begin position="776"/>
        <end position="786"/>
    </location>
</feature>
<sequence>MPSSSTHSREKRERNRESSRRGSRLARLQTQLEAVDEGEPQSPSPRSELLSPSSTDRRHRSESGHGSSSRRRHGGRSSSERHSSSHRHRDLDRSDASHRELLKLVMEQESEAEKLRKTLYSTLQRLEEEAQKAAELERNSRESAERFQQLNESRLQAQKEASKTSQELRLYQFQLQNAQAQIEEAQESVRQLEKQKEEAELSAARARAKARKLYQRQLVWQAREEGRRQGFEAGLREAQEQYLIEMPPPSTQRGSRNTKSSSRNRRRRGPTPPPDSETEVEQENRDNGRDDFEEEDTIPTEIALQSPDPFTARKPSRNIGIPSRFQEPNHQPPPEPEPEHPPVSHPPRAPSPNPTIPISHYAIDIPPHDEIVKGNRKEWVTAQKHMEINGAPSPARPVSQQPHLPPAEPVPLEQVTGPVYFVIPDAATPQSGPPPPAPVFPPSAFKKHDTPPKSAGATSIKKPRFLSLSKTKAQAASWYRSLSLRKKSKPEIDPDEDPHQPQQQRQPAEQAPGMSNPTASGTENGDVYRYQPEAPTSWYTKPKSTKSRHSRIASAFDGGDNRLSRASTRLSDLDMVSAAPGRYQGEGSISGRSASRQLAQKLSIIKEDPLSRGNTPQVDRHPQPHAAGATSTMPAPLFAHSGQSEAGSARTGKRRPPEIALQNPNGLQHPSVQAHWGQVPPPMPVQSHSTGRSDTIQIDVQPATAAPEPSARPRPMDNNHLSPNYVYQPLRTPPITHRREPNYASSTTSKRSYKSGHQVTQSYSEPPARPADARSVRSSHSRSASAMGPVTYPSDLLAPDGGPPKMASRPASTSSFNPRDATSGTTEYLDAQPKVIYRSASRSSMHSRYDPDTYLDPAYFNAPDGQPAPQTLSPNMNINRQRSPSPGLEYV</sequence>
<keyword evidence="3" id="KW-1185">Reference proteome</keyword>